<feature type="transmembrane region" description="Helical" evidence="14">
    <location>
        <begin position="12"/>
        <end position="32"/>
    </location>
</feature>
<dbReference type="PANTHER" id="PTHR13163">
    <property type="entry name" value="SPINAL CORD EXPRESSION PROTEIN 4"/>
    <property type="match status" value="1"/>
</dbReference>
<gene>
    <name evidence="15" type="primary">TMEM35_1</name>
    <name evidence="15" type="ORF">DERF_004245</name>
</gene>
<evidence type="ECO:0000256" key="11">
    <source>
        <dbReference type="ARBA" id="ARBA00023329"/>
    </source>
</evidence>
<feature type="compositionally biased region" description="Polar residues" evidence="13">
    <location>
        <begin position="216"/>
        <end position="225"/>
    </location>
</feature>
<dbReference type="EMBL" id="ASGP02000002">
    <property type="protein sequence ID" value="KAH9520541.1"/>
    <property type="molecule type" value="Genomic_DNA"/>
</dbReference>
<accession>A0A922L4Y0</accession>
<evidence type="ECO:0000256" key="6">
    <source>
        <dbReference type="ARBA" id="ARBA00022824"/>
    </source>
</evidence>
<comment type="caution">
    <text evidence="15">The sequence shown here is derived from an EMBL/GenBank/DDBJ whole genome shotgun (WGS) entry which is preliminary data.</text>
</comment>
<name>A0A922L4Y0_DERFA</name>
<dbReference type="GO" id="GO:0005778">
    <property type="term" value="C:peroxisomal membrane"/>
    <property type="evidence" value="ECO:0007669"/>
    <property type="project" value="UniProtKB-SubCell"/>
</dbReference>
<feature type="region of interest" description="Disordered" evidence="13">
    <location>
        <begin position="216"/>
        <end position="273"/>
    </location>
</feature>
<dbReference type="PANTHER" id="PTHR13163:SF0">
    <property type="entry name" value="NOVEL ACETYLCHOLINE RECEPTOR CHAPERONE"/>
    <property type="match status" value="1"/>
</dbReference>
<evidence type="ECO:0000256" key="4">
    <source>
        <dbReference type="ARBA" id="ARBA00006679"/>
    </source>
</evidence>
<dbReference type="InterPro" id="IPR032808">
    <property type="entry name" value="DoxX"/>
</dbReference>
<evidence type="ECO:0000256" key="9">
    <source>
        <dbReference type="ARBA" id="ARBA00023140"/>
    </source>
</evidence>
<dbReference type="GO" id="GO:0031410">
    <property type="term" value="C:cytoplasmic vesicle"/>
    <property type="evidence" value="ECO:0007669"/>
    <property type="project" value="UniProtKB-SubCell"/>
</dbReference>
<dbReference type="GO" id="GO:2000010">
    <property type="term" value="P:positive regulation of protein localization to cell surface"/>
    <property type="evidence" value="ECO:0007669"/>
    <property type="project" value="TreeGrafter"/>
</dbReference>
<keyword evidence="6" id="KW-0256">Endoplasmic reticulum</keyword>
<keyword evidence="10" id="KW-0143">Chaperone</keyword>
<evidence type="ECO:0000256" key="2">
    <source>
        <dbReference type="ARBA" id="ARBA00004541"/>
    </source>
</evidence>
<feature type="compositionally biased region" description="Low complexity" evidence="13">
    <location>
        <begin position="245"/>
        <end position="257"/>
    </location>
</feature>
<evidence type="ECO:0000256" key="10">
    <source>
        <dbReference type="ARBA" id="ARBA00023186"/>
    </source>
</evidence>
<dbReference type="Pfam" id="PF13564">
    <property type="entry name" value="DoxX_2"/>
    <property type="match status" value="1"/>
</dbReference>
<keyword evidence="9" id="KW-0576">Peroxisome</keyword>
<evidence type="ECO:0000256" key="12">
    <source>
        <dbReference type="ARBA" id="ARBA00024424"/>
    </source>
</evidence>
<dbReference type="InterPro" id="IPR040399">
    <property type="entry name" value="TMEM35A/B"/>
</dbReference>
<evidence type="ECO:0000256" key="1">
    <source>
        <dbReference type="ARBA" id="ARBA00004477"/>
    </source>
</evidence>
<dbReference type="Proteomes" id="UP000790347">
    <property type="component" value="Unassembled WGS sequence"/>
</dbReference>
<comment type="subcellular location">
    <subcellularLocation>
        <location evidence="2">Cytoplasmic vesicle</location>
    </subcellularLocation>
    <subcellularLocation>
        <location evidence="1">Endoplasmic reticulum membrane</location>
        <topology evidence="1">Multi-pass membrane protein</topology>
    </subcellularLocation>
    <subcellularLocation>
        <location evidence="3">Peroxisome membrane</location>
        <topology evidence="3">Multi-pass membrane protein</topology>
    </subcellularLocation>
</comment>
<comment type="similarity">
    <text evidence="4">Belongs to the DoxX family.</text>
</comment>
<keyword evidence="11" id="KW-0968">Cytoplasmic vesicle</keyword>
<feature type="compositionally biased region" description="Basic residues" evidence="13">
    <location>
        <begin position="261"/>
        <end position="273"/>
    </location>
</feature>
<reference evidence="15" key="1">
    <citation type="submission" date="2013-05" db="EMBL/GenBank/DDBJ databases">
        <authorList>
            <person name="Yim A.K.Y."/>
            <person name="Chan T.F."/>
            <person name="Ji K.M."/>
            <person name="Liu X.Y."/>
            <person name="Zhou J.W."/>
            <person name="Li R.Q."/>
            <person name="Yang K.Y."/>
            <person name="Li J."/>
            <person name="Li M."/>
            <person name="Law P.T.W."/>
            <person name="Wu Y.L."/>
            <person name="Cai Z.L."/>
            <person name="Qin H."/>
            <person name="Bao Y."/>
            <person name="Leung R.K.K."/>
            <person name="Ng P.K.S."/>
            <person name="Zou J."/>
            <person name="Zhong X.J."/>
            <person name="Ran P.X."/>
            <person name="Zhong N.S."/>
            <person name="Liu Z.G."/>
            <person name="Tsui S.K.W."/>
        </authorList>
    </citation>
    <scope>NUCLEOTIDE SEQUENCE</scope>
    <source>
        <strain evidence="15">Derf</strain>
        <tissue evidence="15">Whole organism</tissue>
    </source>
</reference>
<evidence type="ECO:0000256" key="3">
    <source>
        <dbReference type="ARBA" id="ARBA00004585"/>
    </source>
</evidence>
<evidence type="ECO:0000256" key="14">
    <source>
        <dbReference type="SAM" id="Phobius"/>
    </source>
</evidence>
<feature type="transmembrane region" description="Helical" evidence="14">
    <location>
        <begin position="92"/>
        <end position="112"/>
    </location>
</feature>
<evidence type="ECO:0000256" key="13">
    <source>
        <dbReference type="SAM" id="MobiDB-lite"/>
    </source>
</evidence>
<proteinExistence type="inferred from homology"/>
<keyword evidence="8 14" id="KW-0472">Membrane</keyword>
<organism evidence="15 16">
    <name type="scientific">Dermatophagoides farinae</name>
    <name type="common">American house dust mite</name>
    <dbReference type="NCBI Taxonomy" id="6954"/>
    <lineage>
        <taxon>Eukaryota</taxon>
        <taxon>Metazoa</taxon>
        <taxon>Ecdysozoa</taxon>
        <taxon>Arthropoda</taxon>
        <taxon>Chelicerata</taxon>
        <taxon>Arachnida</taxon>
        <taxon>Acari</taxon>
        <taxon>Acariformes</taxon>
        <taxon>Sarcoptiformes</taxon>
        <taxon>Astigmata</taxon>
        <taxon>Psoroptidia</taxon>
        <taxon>Analgoidea</taxon>
        <taxon>Pyroglyphidae</taxon>
        <taxon>Dermatophagoidinae</taxon>
        <taxon>Dermatophagoides</taxon>
    </lineage>
</organism>
<keyword evidence="5 14" id="KW-0812">Transmembrane</keyword>
<dbReference type="AlphaFoldDB" id="A0A922L4Y0"/>
<evidence type="ECO:0000313" key="16">
    <source>
        <dbReference type="Proteomes" id="UP000790347"/>
    </source>
</evidence>
<dbReference type="GO" id="GO:0051131">
    <property type="term" value="P:chaperone-mediated protein complex assembly"/>
    <property type="evidence" value="ECO:0007669"/>
    <property type="project" value="TreeGrafter"/>
</dbReference>
<dbReference type="GO" id="GO:0005789">
    <property type="term" value="C:endoplasmic reticulum membrane"/>
    <property type="evidence" value="ECO:0007669"/>
    <property type="project" value="UniProtKB-SubCell"/>
</dbReference>
<evidence type="ECO:0000313" key="15">
    <source>
        <dbReference type="EMBL" id="KAH9520541.1"/>
    </source>
</evidence>
<keyword evidence="16" id="KW-1185">Reference proteome</keyword>
<keyword evidence="7 14" id="KW-1133">Transmembrane helix</keyword>
<evidence type="ECO:0000256" key="5">
    <source>
        <dbReference type="ARBA" id="ARBA00022692"/>
    </source>
</evidence>
<feature type="transmembrane region" description="Helical" evidence="14">
    <location>
        <begin position="66"/>
        <end position="85"/>
    </location>
</feature>
<feature type="transmembrane region" description="Helical" evidence="14">
    <location>
        <begin position="118"/>
        <end position="138"/>
    </location>
</feature>
<evidence type="ECO:0000256" key="7">
    <source>
        <dbReference type="ARBA" id="ARBA00022989"/>
    </source>
</evidence>
<protein>
    <recommendedName>
        <fullName evidence="12">Novel acetylcholine receptor chaperone</fullName>
    </recommendedName>
</protein>
<sequence length="273" mass="31155">MARIARMVFTSLSLFLGMFFFFFGLIKVSRFLNSEIHREMRRNFVRYAKVIPLVTTSLGLKVSPKYFRLTVGYAEIIAGLLLAFCPGRIKQWMNVFLIALSIGAIHTHLAIGDDYNKMIPAVAFCSMLTTRLILYFLLKRIDDQQQTTTTTTFVPVQSNNIDKTEPKTTTTIVAKQASKIPETNKKWTSIFTIQWWFGRFVATLPNNRNVEQFLSHDSSTSTIVQSKTRKSTKTTNSLMDKEPKTTTTTKTSSSVTSGHATKNRRKRNKQKNE</sequence>
<evidence type="ECO:0000256" key="8">
    <source>
        <dbReference type="ARBA" id="ARBA00023136"/>
    </source>
</evidence>
<reference evidence="15" key="2">
    <citation type="journal article" date="2022" name="Res Sq">
        <title>Comparative Genomics Reveals Insights into the Divergent Evolution of Astigmatic Mites and Household Pest Adaptations.</title>
        <authorList>
            <person name="Xiong Q."/>
            <person name="Wan A.T.-Y."/>
            <person name="Liu X.-Y."/>
            <person name="Fung C.S.-H."/>
            <person name="Xiao X."/>
            <person name="Malainual N."/>
            <person name="Hou J."/>
            <person name="Wang L."/>
            <person name="Wang M."/>
            <person name="Yang K."/>
            <person name="Cui Y."/>
            <person name="Leung E."/>
            <person name="Nong W."/>
            <person name="Shin S.-K."/>
            <person name="Au S."/>
            <person name="Jeong K.Y."/>
            <person name="Chew F.T."/>
            <person name="Hui J."/>
            <person name="Leung T.F."/>
            <person name="Tungtrongchitr A."/>
            <person name="Zhong N."/>
            <person name="Liu Z."/>
            <person name="Tsui S."/>
        </authorList>
    </citation>
    <scope>NUCLEOTIDE SEQUENCE</scope>
    <source>
        <strain evidence="15">Derf</strain>
        <tissue evidence="15">Whole organism</tissue>
    </source>
</reference>